<sequence>MASKSEGGTAEEEGIWGTLCGRPPCPYPSTGLRYVRTTEHGGDEEVVVVDGGIPVVDLARLLDPQSSEEELRNLGAACQQGCFQLPLEAKGAYAQLPDIVEGYGQAFVLSETQKLDWADMIYLMLRPAEARNMRFWPASLRP</sequence>
<dbReference type="PANTHER" id="PTHR47991">
    <property type="entry name" value="OXOGLUTARATE/IRON-DEPENDENT DIOXYGENASE"/>
    <property type="match status" value="1"/>
</dbReference>
<evidence type="ECO:0000256" key="2">
    <source>
        <dbReference type="ARBA" id="ARBA00023002"/>
    </source>
</evidence>
<dbReference type="InterPro" id="IPR027443">
    <property type="entry name" value="IPNS-like_sf"/>
</dbReference>
<evidence type="ECO:0000256" key="3">
    <source>
        <dbReference type="ARBA" id="ARBA00023004"/>
    </source>
</evidence>
<protein>
    <recommendedName>
        <fullName evidence="4">Non-haem dioxygenase N-terminal domain-containing protein</fullName>
    </recommendedName>
</protein>
<proteinExistence type="predicted"/>
<evidence type="ECO:0000259" key="4">
    <source>
        <dbReference type="Pfam" id="PF14226"/>
    </source>
</evidence>
<feature type="domain" description="Non-haem dioxygenase N-terminal" evidence="4">
    <location>
        <begin position="82"/>
        <end position="138"/>
    </location>
</feature>
<dbReference type="Gene3D" id="2.60.120.330">
    <property type="entry name" value="B-lactam Antibiotic, Isopenicillin N Synthase, Chain"/>
    <property type="match status" value="1"/>
</dbReference>
<gene>
    <name evidence="5" type="ORF">EJB05_30901</name>
</gene>
<dbReference type="Proteomes" id="UP000324897">
    <property type="component" value="Unassembled WGS sequence"/>
</dbReference>
<accession>A0A5J9UCT1</accession>
<keyword evidence="6" id="KW-1185">Reference proteome</keyword>
<dbReference type="InterPro" id="IPR050295">
    <property type="entry name" value="Plant_2OG-oxidoreductases"/>
</dbReference>
<dbReference type="InterPro" id="IPR026992">
    <property type="entry name" value="DIOX_N"/>
</dbReference>
<comment type="caution">
    <text evidence="5">The sequence shown here is derived from an EMBL/GenBank/DDBJ whole genome shotgun (WGS) entry which is preliminary data.</text>
</comment>
<dbReference type="AlphaFoldDB" id="A0A5J9UCT1"/>
<dbReference type="Pfam" id="PF14226">
    <property type="entry name" value="DIOX_N"/>
    <property type="match status" value="1"/>
</dbReference>
<reference evidence="5 6" key="1">
    <citation type="journal article" date="2019" name="Sci. Rep.">
        <title>A high-quality genome of Eragrostis curvula grass provides insights into Poaceae evolution and supports new strategies to enhance forage quality.</title>
        <authorList>
            <person name="Carballo J."/>
            <person name="Santos B.A.C.M."/>
            <person name="Zappacosta D."/>
            <person name="Garbus I."/>
            <person name="Selva J.P."/>
            <person name="Gallo C.A."/>
            <person name="Diaz A."/>
            <person name="Albertini E."/>
            <person name="Caccamo M."/>
            <person name="Echenique V."/>
        </authorList>
    </citation>
    <scope>NUCLEOTIDE SEQUENCE [LARGE SCALE GENOMIC DNA]</scope>
    <source>
        <strain evidence="6">cv. Victoria</strain>
        <tissue evidence="5">Leaf</tissue>
    </source>
</reference>
<organism evidence="5 6">
    <name type="scientific">Eragrostis curvula</name>
    <name type="common">weeping love grass</name>
    <dbReference type="NCBI Taxonomy" id="38414"/>
    <lineage>
        <taxon>Eukaryota</taxon>
        <taxon>Viridiplantae</taxon>
        <taxon>Streptophyta</taxon>
        <taxon>Embryophyta</taxon>
        <taxon>Tracheophyta</taxon>
        <taxon>Spermatophyta</taxon>
        <taxon>Magnoliopsida</taxon>
        <taxon>Liliopsida</taxon>
        <taxon>Poales</taxon>
        <taxon>Poaceae</taxon>
        <taxon>PACMAD clade</taxon>
        <taxon>Chloridoideae</taxon>
        <taxon>Eragrostideae</taxon>
        <taxon>Eragrostidinae</taxon>
        <taxon>Eragrostis</taxon>
    </lineage>
</organism>
<evidence type="ECO:0000313" key="5">
    <source>
        <dbReference type="EMBL" id="TVU21274.1"/>
    </source>
</evidence>
<evidence type="ECO:0000313" key="6">
    <source>
        <dbReference type="Proteomes" id="UP000324897"/>
    </source>
</evidence>
<keyword evidence="1" id="KW-0479">Metal-binding</keyword>
<keyword evidence="3" id="KW-0408">Iron</keyword>
<dbReference type="GO" id="GO:0046872">
    <property type="term" value="F:metal ion binding"/>
    <property type="evidence" value="ECO:0007669"/>
    <property type="project" value="UniProtKB-KW"/>
</dbReference>
<dbReference type="EMBL" id="RWGY01000026">
    <property type="protein sequence ID" value="TVU21274.1"/>
    <property type="molecule type" value="Genomic_DNA"/>
</dbReference>
<evidence type="ECO:0000256" key="1">
    <source>
        <dbReference type="ARBA" id="ARBA00022723"/>
    </source>
</evidence>
<dbReference type="SUPFAM" id="SSF51197">
    <property type="entry name" value="Clavaminate synthase-like"/>
    <property type="match status" value="1"/>
</dbReference>
<feature type="non-terminal residue" evidence="5">
    <location>
        <position position="1"/>
    </location>
</feature>
<keyword evidence="2" id="KW-0560">Oxidoreductase</keyword>
<dbReference type="OrthoDB" id="782039at2759"/>
<dbReference type="GO" id="GO:0016491">
    <property type="term" value="F:oxidoreductase activity"/>
    <property type="evidence" value="ECO:0007669"/>
    <property type="project" value="UniProtKB-KW"/>
</dbReference>
<dbReference type="Gramene" id="TVU21274">
    <property type="protein sequence ID" value="TVU21274"/>
    <property type="gene ID" value="EJB05_30901"/>
</dbReference>
<name>A0A5J9UCT1_9POAL</name>